<dbReference type="AlphaFoldDB" id="A0A2D3V5A4"/>
<gene>
    <name evidence="2" type="ORF">RCC_02504</name>
</gene>
<name>A0A2D3V5A4_9PEZI</name>
<dbReference type="GeneID" id="35597719"/>
<sequence length="483" mass="52005">MSWPYALHSKFNPNNDYTIIDYSMTAPLFPDGSNFPCKGYQNDLPFEPVAEFVAGSVHNLTLAGSATHNGGSCQIALSYDNGATFRVIKSIIGGCPLVPSYDFTVPTMAPPGNALLAWTWQNLSGNREFYMNCAQINVVAAAARRRPRQTYNTFDNLPLIWKANMGGINDCATIEGVDVVYPHPGSSVTYGNGLSDSSPPTVGTCDAAKPYGKTYDDLALTPSLEIKFVTFSSTINSTISTPASYAASSTSKATSIKATTSTKRPRPVRTRSKASISSHAPRSAAMGDYPQIKLAMMTTPTASTLTVTIEEECETTATITINRPSQMPAASTTRSDPPVASPRPPYATGDPNGADGYLPCVPGTFLCTSRTTWQTCNYNDGTVKSSMEWVWGYERTVAAGMECLPFLSPYADHMSMQQSNSPSGMYRDDRYIRARPDGDCASDGTLRCTYEGYQFDICDQGGWVRMGSVAGGTICRDGEIVAA</sequence>
<evidence type="ECO:0000256" key="1">
    <source>
        <dbReference type="SAM" id="MobiDB-lite"/>
    </source>
</evidence>
<evidence type="ECO:0008006" key="4">
    <source>
        <dbReference type="Google" id="ProtNLM"/>
    </source>
</evidence>
<feature type="region of interest" description="Disordered" evidence="1">
    <location>
        <begin position="317"/>
        <end position="351"/>
    </location>
</feature>
<proteinExistence type="predicted"/>
<feature type="compositionally biased region" description="Polar residues" evidence="1">
    <location>
        <begin position="322"/>
        <end position="335"/>
    </location>
</feature>
<feature type="compositionally biased region" description="Low complexity" evidence="1">
    <location>
        <begin position="243"/>
        <end position="262"/>
    </location>
</feature>
<keyword evidence="3" id="KW-1185">Reference proteome</keyword>
<organism evidence="2 3">
    <name type="scientific">Ramularia collo-cygni</name>
    <dbReference type="NCBI Taxonomy" id="112498"/>
    <lineage>
        <taxon>Eukaryota</taxon>
        <taxon>Fungi</taxon>
        <taxon>Dikarya</taxon>
        <taxon>Ascomycota</taxon>
        <taxon>Pezizomycotina</taxon>
        <taxon>Dothideomycetes</taxon>
        <taxon>Dothideomycetidae</taxon>
        <taxon>Mycosphaerellales</taxon>
        <taxon>Mycosphaerellaceae</taxon>
        <taxon>Ramularia</taxon>
    </lineage>
</organism>
<dbReference type="PANTHER" id="PTHR36182">
    <property type="entry name" value="PROTEIN, PUTATIVE (AFU_ORTHOLOGUE AFUA_6G10930)-RELATED"/>
    <property type="match status" value="1"/>
</dbReference>
<dbReference type="OrthoDB" id="2342176at2759"/>
<dbReference type="RefSeq" id="XP_023623562.1">
    <property type="nucleotide sequence ID" value="XM_023767794.1"/>
</dbReference>
<dbReference type="EMBL" id="FJUY01000003">
    <property type="protein sequence ID" value="CZT16669.1"/>
    <property type="molecule type" value="Genomic_DNA"/>
</dbReference>
<dbReference type="Gene3D" id="2.70.50.70">
    <property type="match status" value="1"/>
</dbReference>
<evidence type="ECO:0000313" key="3">
    <source>
        <dbReference type="Proteomes" id="UP000225277"/>
    </source>
</evidence>
<reference evidence="2 3" key="1">
    <citation type="submission" date="2016-03" db="EMBL/GenBank/DDBJ databases">
        <authorList>
            <person name="Ploux O."/>
        </authorList>
    </citation>
    <scope>NUCLEOTIDE SEQUENCE [LARGE SCALE GENOMIC DNA]</scope>
    <source>
        <strain evidence="2 3">URUG2</strain>
    </source>
</reference>
<dbReference type="PANTHER" id="PTHR36182:SF1">
    <property type="entry name" value="PROTEIN, PUTATIVE (AFU_ORTHOLOGUE AFUA_6G10930)-RELATED"/>
    <property type="match status" value="1"/>
</dbReference>
<feature type="compositionally biased region" description="Basic residues" evidence="1">
    <location>
        <begin position="263"/>
        <end position="272"/>
    </location>
</feature>
<evidence type="ECO:0000313" key="2">
    <source>
        <dbReference type="EMBL" id="CZT16669.1"/>
    </source>
</evidence>
<accession>A0A2D3V5A4</accession>
<protein>
    <recommendedName>
        <fullName evidence="4">Spore coat protein SP96</fullName>
    </recommendedName>
</protein>
<dbReference type="Proteomes" id="UP000225277">
    <property type="component" value="Unassembled WGS sequence"/>
</dbReference>
<feature type="region of interest" description="Disordered" evidence="1">
    <location>
        <begin position="243"/>
        <end position="283"/>
    </location>
</feature>
<dbReference type="STRING" id="112498.A0A2D3V5A4"/>